<evidence type="ECO:0000313" key="9">
    <source>
        <dbReference type="Proteomes" id="UP001446871"/>
    </source>
</evidence>
<feature type="transmembrane region" description="Helical" evidence="6">
    <location>
        <begin position="23"/>
        <end position="45"/>
    </location>
</feature>
<comment type="caution">
    <text evidence="8">The sequence shown here is derived from an EMBL/GenBank/DDBJ whole genome shotgun (WGS) entry which is preliminary data.</text>
</comment>
<accession>A0ABR1W4X9</accession>
<evidence type="ECO:0000256" key="4">
    <source>
        <dbReference type="PROSITE-ProRule" id="PRU00175"/>
    </source>
</evidence>
<evidence type="ECO:0000259" key="7">
    <source>
        <dbReference type="PROSITE" id="PS50089"/>
    </source>
</evidence>
<protein>
    <recommendedName>
        <fullName evidence="7">RING-type domain-containing protein</fullName>
    </recommendedName>
</protein>
<evidence type="ECO:0000256" key="2">
    <source>
        <dbReference type="ARBA" id="ARBA00022771"/>
    </source>
</evidence>
<dbReference type="InterPro" id="IPR013083">
    <property type="entry name" value="Znf_RING/FYVE/PHD"/>
</dbReference>
<dbReference type="InterPro" id="IPR001841">
    <property type="entry name" value="Znf_RING"/>
</dbReference>
<evidence type="ECO:0000256" key="6">
    <source>
        <dbReference type="SAM" id="Phobius"/>
    </source>
</evidence>
<dbReference type="InterPro" id="IPR053238">
    <property type="entry name" value="RING-H2_zinc_finger"/>
</dbReference>
<dbReference type="SMART" id="SM00184">
    <property type="entry name" value="RING"/>
    <property type="match status" value="1"/>
</dbReference>
<reference evidence="8 9" key="1">
    <citation type="submission" date="2023-01" db="EMBL/GenBank/DDBJ databases">
        <title>Analysis of 21 Apiospora genomes using comparative genomics revels a genus with tremendous synthesis potential of carbohydrate active enzymes and secondary metabolites.</title>
        <authorList>
            <person name="Sorensen T."/>
        </authorList>
    </citation>
    <scope>NUCLEOTIDE SEQUENCE [LARGE SCALE GENOMIC DNA]</scope>
    <source>
        <strain evidence="8 9">CBS 83171</strain>
    </source>
</reference>
<gene>
    <name evidence="8" type="ORF">PG996_004706</name>
</gene>
<keyword evidence="6" id="KW-0472">Membrane</keyword>
<dbReference type="Pfam" id="PF13639">
    <property type="entry name" value="zf-RING_2"/>
    <property type="match status" value="1"/>
</dbReference>
<sequence length="241" mass="26387">MAGAAPNSTSSDPNHGPATTVNAGSVAAGVGIALAIALAIILMIARSSGSFGTLGALRETTNRSSRKHARGLDSTIVNSFPIIQYRQQKNASDKTVRRSQRLSIDEEAGRSRKSLSQTDRWRCLLASLWIPVRKITLGRPRTRRGQETSCSICTDDFEDGVEVRKLPCGHIFHPTCVDQWLAEFGVTCPVWQVSPAHLYIPSISHFPIGTSNKPFFHHQQRHRPLVEQSTFGGMMACLVVL</sequence>
<keyword evidence="3" id="KW-0862">Zinc</keyword>
<evidence type="ECO:0000256" key="3">
    <source>
        <dbReference type="ARBA" id="ARBA00022833"/>
    </source>
</evidence>
<keyword evidence="6" id="KW-0812">Transmembrane</keyword>
<name>A0ABR1W4X9_9PEZI</name>
<evidence type="ECO:0000256" key="1">
    <source>
        <dbReference type="ARBA" id="ARBA00022723"/>
    </source>
</evidence>
<dbReference type="Gene3D" id="3.30.40.10">
    <property type="entry name" value="Zinc/RING finger domain, C3HC4 (zinc finger)"/>
    <property type="match status" value="1"/>
</dbReference>
<dbReference type="PANTHER" id="PTHR14155">
    <property type="entry name" value="RING FINGER DOMAIN-CONTAINING"/>
    <property type="match status" value="1"/>
</dbReference>
<dbReference type="Proteomes" id="UP001446871">
    <property type="component" value="Unassembled WGS sequence"/>
</dbReference>
<keyword evidence="9" id="KW-1185">Reference proteome</keyword>
<dbReference type="EMBL" id="JAQQWM010000002">
    <property type="protein sequence ID" value="KAK8078536.1"/>
    <property type="molecule type" value="Genomic_DNA"/>
</dbReference>
<dbReference type="SUPFAM" id="SSF57850">
    <property type="entry name" value="RING/U-box"/>
    <property type="match status" value="1"/>
</dbReference>
<keyword evidence="1" id="KW-0479">Metal-binding</keyword>
<feature type="domain" description="RING-type" evidence="7">
    <location>
        <begin position="150"/>
        <end position="192"/>
    </location>
</feature>
<organism evidence="8 9">
    <name type="scientific">Apiospora saccharicola</name>
    <dbReference type="NCBI Taxonomy" id="335842"/>
    <lineage>
        <taxon>Eukaryota</taxon>
        <taxon>Fungi</taxon>
        <taxon>Dikarya</taxon>
        <taxon>Ascomycota</taxon>
        <taxon>Pezizomycotina</taxon>
        <taxon>Sordariomycetes</taxon>
        <taxon>Xylariomycetidae</taxon>
        <taxon>Amphisphaeriales</taxon>
        <taxon>Apiosporaceae</taxon>
        <taxon>Apiospora</taxon>
    </lineage>
</organism>
<keyword evidence="6" id="KW-1133">Transmembrane helix</keyword>
<keyword evidence="2 4" id="KW-0863">Zinc-finger</keyword>
<feature type="region of interest" description="Disordered" evidence="5">
    <location>
        <begin position="89"/>
        <end position="109"/>
    </location>
</feature>
<proteinExistence type="predicted"/>
<dbReference type="PANTHER" id="PTHR14155:SF627">
    <property type="entry name" value="OS06G0192800 PROTEIN"/>
    <property type="match status" value="1"/>
</dbReference>
<evidence type="ECO:0000256" key="5">
    <source>
        <dbReference type="SAM" id="MobiDB-lite"/>
    </source>
</evidence>
<evidence type="ECO:0000313" key="8">
    <source>
        <dbReference type="EMBL" id="KAK8078536.1"/>
    </source>
</evidence>
<dbReference type="PROSITE" id="PS50089">
    <property type="entry name" value="ZF_RING_2"/>
    <property type="match status" value="1"/>
</dbReference>